<feature type="chain" id="PRO_5015000026" evidence="8">
    <location>
        <begin position="25"/>
        <end position="365"/>
    </location>
</feature>
<keyword evidence="11" id="KW-1185">Reference proteome</keyword>
<feature type="domain" description="Cytochrome c" evidence="9">
    <location>
        <begin position="198"/>
        <end position="286"/>
    </location>
</feature>
<sequence>MSKFPEFMTAAALGVALLAGPALADGDPAKGEKLFKRCAACHAVGEGAKNKLGPHLNGVVGREAGAVEGYRYSPAMQKADVTWTVENLEAYLTKPRDFIKGNRMAFPGLPKAADRADVIAYLAAFEAEGQVAGQDAAAEPEPARQAAPADKAPWPLARDTALPEHGTFHLGRRATAEEIAAWDIDVRPDGTGLPEGRGTVADGEPIFTERCASCHGDFGEGRGRWPVLAGGFDTLTAERPVKTVGSYWPYLSTVYDYIHRAMPFGDAQSLTDDEVYALTAYILYLNDVVTDEDFELSRENFASVSLPNEPNFIADERAAEAHYAAKAEPCMTNCKPEPAKVVMRARVLDVTPDGDETNDGAGAVD</sequence>
<feature type="domain" description="Cytochrome c" evidence="9">
    <location>
        <begin position="26"/>
        <end position="126"/>
    </location>
</feature>
<dbReference type="GO" id="GO:0009055">
    <property type="term" value="F:electron transfer activity"/>
    <property type="evidence" value="ECO:0007669"/>
    <property type="project" value="InterPro"/>
</dbReference>
<keyword evidence="4" id="KW-0249">Electron transport</keyword>
<dbReference type="PRINTS" id="PR00604">
    <property type="entry name" value="CYTCHRMECIAB"/>
</dbReference>
<dbReference type="InterPro" id="IPR036909">
    <property type="entry name" value="Cyt_c-like_dom_sf"/>
</dbReference>
<proteinExistence type="predicted"/>
<gene>
    <name evidence="10" type="ORF">CVT23_07265</name>
</gene>
<dbReference type="InterPro" id="IPR009056">
    <property type="entry name" value="Cyt_c-like_dom"/>
</dbReference>
<keyword evidence="5 6" id="KW-0408">Iron</keyword>
<dbReference type="Pfam" id="PF00034">
    <property type="entry name" value="Cytochrom_C"/>
    <property type="match status" value="2"/>
</dbReference>
<evidence type="ECO:0000259" key="9">
    <source>
        <dbReference type="PROSITE" id="PS51007"/>
    </source>
</evidence>
<feature type="compositionally biased region" description="Low complexity" evidence="7">
    <location>
        <begin position="134"/>
        <end position="150"/>
    </location>
</feature>
<dbReference type="OrthoDB" id="9779283at2"/>
<keyword evidence="8" id="KW-0732">Signal</keyword>
<dbReference type="SUPFAM" id="SSF46626">
    <property type="entry name" value="Cytochrome c"/>
    <property type="match status" value="2"/>
</dbReference>
<dbReference type="AlphaFoldDB" id="A0A2M9G396"/>
<keyword evidence="2 6" id="KW-0349">Heme</keyword>
<feature type="signal peptide" evidence="8">
    <location>
        <begin position="1"/>
        <end position="24"/>
    </location>
</feature>
<feature type="region of interest" description="Disordered" evidence="7">
    <location>
        <begin position="133"/>
        <end position="153"/>
    </location>
</feature>
<keyword evidence="3 6" id="KW-0479">Metal-binding</keyword>
<reference evidence="10 11" key="1">
    <citation type="submission" date="2017-11" db="EMBL/GenBank/DDBJ databases">
        <title>Draft genome sequence of Rhizobiales bacterium SY3-13.</title>
        <authorList>
            <person name="Sun C."/>
        </authorList>
    </citation>
    <scope>NUCLEOTIDE SEQUENCE [LARGE SCALE GENOMIC DNA]</scope>
    <source>
        <strain evidence="10 11">SY3-13</strain>
    </source>
</reference>
<evidence type="ECO:0000256" key="3">
    <source>
        <dbReference type="ARBA" id="ARBA00022723"/>
    </source>
</evidence>
<dbReference type="RefSeq" id="WP_109795390.1">
    <property type="nucleotide sequence ID" value="NZ_PHIG01000029.1"/>
</dbReference>
<evidence type="ECO:0000256" key="2">
    <source>
        <dbReference type="ARBA" id="ARBA00022617"/>
    </source>
</evidence>
<dbReference type="EMBL" id="PHIG01000029">
    <property type="protein sequence ID" value="PJK30192.1"/>
    <property type="molecule type" value="Genomic_DNA"/>
</dbReference>
<dbReference type="PANTHER" id="PTHR11961">
    <property type="entry name" value="CYTOCHROME C"/>
    <property type="match status" value="1"/>
</dbReference>
<evidence type="ECO:0000256" key="5">
    <source>
        <dbReference type="ARBA" id="ARBA00023004"/>
    </source>
</evidence>
<dbReference type="GO" id="GO:0020037">
    <property type="term" value="F:heme binding"/>
    <property type="evidence" value="ECO:0007669"/>
    <property type="project" value="InterPro"/>
</dbReference>
<dbReference type="GO" id="GO:0046872">
    <property type="term" value="F:metal ion binding"/>
    <property type="evidence" value="ECO:0007669"/>
    <property type="project" value="UniProtKB-KW"/>
</dbReference>
<organism evidence="10 11">
    <name type="scientific">Minwuia thermotolerans</name>
    <dbReference type="NCBI Taxonomy" id="2056226"/>
    <lineage>
        <taxon>Bacteria</taxon>
        <taxon>Pseudomonadati</taxon>
        <taxon>Pseudomonadota</taxon>
        <taxon>Alphaproteobacteria</taxon>
        <taxon>Minwuiales</taxon>
        <taxon>Minwuiaceae</taxon>
        <taxon>Minwuia</taxon>
    </lineage>
</organism>
<name>A0A2M9G396_9PROT</name>
<dbReference type="Proteomes" id="UP000229498">
    <property type="component" value="Unassembled WGS sequence"/>
</dbReference>
<dbReference type="Gene3D" id="1.10.760.10">
    <property type="entry name" value="Cytochrome c-like domain"/>
    <property type="match status" value="2"/>
</dbReference>
<evidence type="ECO:0000313" key="10">
    <source>
        <dbReference type="EMBL" id="PJK30192.1"/>
    </source>
</evidence>
<keyword evidence="1" id="KW-0813">Transport</keyword>
<evidence type="ECO:0000313" key="11">
    <source>
        <dbReference type="Proteomes" id="UP000229498"/>
    </source>
</evidence>
<protein>
    <submittedName>
        <fullName evidence="10">MFS transporter</fullName>
    </submittedName>
</protein>
<evidence type="ECO:0000256" key="1">
    <source>
        <dbReference type="ARBA" id="ARBA00022448"/>
    </source>
</evidence>
<evidence type="ECO:0000256" key="8">
    <source>
        <dbReference type="SAM" id="SignalP"/>
    </source>
</evidence>
<dbReference type="InterPro" id="IPR002327">
    <property type="entry name" value="Cyt_c_1A/1B"/>
</dbReference>
<dbReference type="PROSITE" id="PS51007">
    <property type="entry name" value="CYTC"/>
    <property type="match status" value="2"/>
</dbReference>
<evidence type="ECO:0000256" key="6">
    <source>
        <dbReference type="PROSITE-ProRule" id="PRU00433"/>
    </source>
</evidence>
<evidence type="ECO:0000256" key="4">
    <source>
        <dbReference type="ARBA" id="ARBA00022982"/>
    </source>
</evidence>
<evidence type="ECO:0000256" key="7">
    <source>
        <dbReference type="SAM" id="MobiDB-lite"/>
    </source>
</evidence>
<accession>A0A2M9G396</accession>
<comment type="caution">
    <text evidence="10">The sequence shown here is derived from an EMBL/GenBank/DDBJ whole genome shotgun (WGS) entry which is preliminary data.</text>
</comment>